<dbReference type="Proteomes" id="UP000694421">
    <property type="component" value="Unplaced"/>
</dbReference>
<evidence type="ECO:0000256" key="1">
    <source>
        <dbReference type="SAM" id="MobiDB-lite"/>
    </source>
</evidence>
<dbReference type="GeneTree" id="ENSGT00390000018151"/>
<dbReference type="AlphaFoldDB" id="A0A8D0BEA7"/>
<feature type="compositionally biased region" description="Polar residues" evidence="1">
    <location>
        <begin position="106"/>
        <end position="115"/>
    </location>
</feature>
<dbReference type="GO" id="GO:0051445">
    <property type="term" value="P:regulation of meiotic cell cycle"/>
    <property type="evidence" value="ECO:0007669"/>
    <property type="project" value="Ensembl"/>
</dbReference>
<dbReference type="InterPro" id="IPR033536">
    <property type="entry name" value="Spata22"/>
</dbReference>
<dbReference type="GO" id="GO:0009566">
    <property type="term" value="P:fertilization"/>
    <property type="evidence" value="ECO:0007669"/>
    <property type="project" value="Ensembl"/>
</dbReference>
<dbReference type="OMA" id="QDHSPAY"/>
<name>A0A8D0BEA7_SALMN</name>
<organism evidence="2 3">
    <name type="scientific">Salvator merianae</name>
    <name type="common">Argentine black and white tegu</name>
    <name type="synonym">Tupinambis merianae</name>
    <dbReference type="NCBI Taxonomy" id="96440"/>
    <lineage>
        <taxon>Eukaryota</taxon>
        <taxon>Metazoa</taxon>
        <taxon>Chordata</taxon>
        <taxon>Craniata</taxon>
        <taxon>Vertebrata</taxon>
        <taxon>Euteleostomi</taxon>
        <taxon>Lepidosauria</taxon>
        <taxon>Squamata</taxon>
        <taxon>Bifurcata</taxon>
        <taxon>Unidentata</taxon>
        <taxon>Episquamata</taxon>
        <taxon>Laterata</taxon>
        <taxon>Teiioidea</taxon>
        <taxon>Teiidae</taxon>
        <taxon>Salvator</taxon>
    </lineage>
</organism>
<dbReference type="GO" id="GO:0000711">
    <property type="term" value="P:meiotic DNA repair synthesis"/>
    <property type="evidence" value="ECO:0007669"/>
    <property type="project" value="Ensembl"/>
</dbReference>
<feature type="compositionally biased region" description="Low complexity" evidence="1">
    <location>
        <begin position="116"/>
        <end position="128"/>
    </location>
</feature>
<keyword evidence="3" id="KW-1185">Reference proteome</keyword>
<accession>A0A8D0BEA7</accession>
<dbReference type="PANTHER" id="PTHR35258:SF1">
    <property type="entry name" value="SPERMATOGENESIS-ASSOCIATED PROTEIN 22"/>
    <property type="match status" value="1"/>
</dbReference>
<dbReference type="GO" id="GO:0005694">
    <property type="term" value="C:chromosome"/>
    <property type="evidence" value="ECO:0007669"/>
    <property type="project" value="Ensembl"/>
</dbReference>
<reference evidence="2" key="1">
    <citation type="submission" date="2025-08" db="UniProtKB">
        <authorList>
            <consortium name="Ensembl"/>
        </authorList>
    </citation>
    <scope>IDENTIFICATION</scope>
</reference>
<dbReference type="PANTHER" id="PTHR35258">
    <property type="entry name" value="SPERMATOGENESIS-ASSOCIATED PROTEIN 22"/>
    <property type="match status" value="1"/>
</dbReference>
<sequence length="336" mass="37645">MKRNFLENSTRTTAGCLPVPLFNQKKRSRQPLTSNPLENEPSISNSDLCFQLEHLGKLTTEPGGHIFKACIVCLIIKFRKPFHRRLEESPCSANIWKSQGFLAVGNSTQHSSTPQVESSSECSVGSGSKHPKTSGQLKAPWGTKAGGAEQSYPTTAQKPLVLNAMPRGPALQGTLYAHKFRPFQQKANEKKVERTPDKGTVYQSQLKGKDNSLRILSVVIESMKHWSQYANKTPLLFEMLGVLDSAVTPGQYGAKTFLLRDGKENVPCVFYEIDRELPRLIRGRVHRCVGNYDLTRKVFKCVSVRPATAAEQQTFQEFVRISDLEMSKYMKTSHEV</sequence>
<dbReference type="GO" id="GO:0061458">
    <property type="term" value="P:reproductive system development"/>
    <property type="evidence" value="ECO:0007669"/>
    <property type="project" value="Ensembl"/>
</dbReference>
<dbReference type="GO" id="GO:0007276">
    <property type="term" value="P:gamete generation"/>
    <property type="evidence" value="ECO:0007669"/>
    <property type="project" value="Ensembl"/>
</dbReference>
<evidence type="ECO:0000313" key="3">
    <source>
        <dbReference type="Proteomes" id="UP000694421"/>
    </source>
</evidence>
<evidence type="ECO:0000313" key="2">
    <source>
        <dbReference type="Ensembl" id="ENSSMRP00000002608.1"/>
    </source>
</evidence>
<dbReference type="GO" id="GO:0007129">
    <property type="term" value="P:homologous chromosome pairing at meiosis"/>
    <property type="evidence" value="ECO:0007669"/>
    <property type="project" value="Ensembl"/>
</dbReference>
<reference evidence="2" key="2">
    <citation type="submission" date="2025-09" db="UniProtKB">
        <authorList>
            <consortium name="Ensembl"/>
        </authorList>
    </citation>
    <scope>IDENTIFICATION</scope>
</reference>
<protein>
    <submittedName>
        <fullName evidence="2">Spermatosis associated 22</fullName>
    </submittedName>
</protein>
<proteinExistence type="predicted"/>
<feature type="region of interest" description="Disordered" evidence="1">
    <location>
        <begin position="106"/>
        <end position="150"/>
    </location>
</feature>
<dbReference type="Ensembl" id="ENSSMRT00000003128.1">
    <property type="protein sequence ID" value="ENSSMRP00000002608.1"/>
    <property type="gene ID" value="ENSSMRG00000002248.1"/>
</dbReference>